<keyword evidence="1" id="KW-0472">Membrane</keyword>
<feature type="transmembrane region" description="Helical" evidence="1">
    <location>
        <begin position="183"/>
        <end position="207"/>
    </location>
</feature>
<dbReference type="InterPro" id="IPR009944">
    <property type="entry name" value="Amastin"/>
</dbReference>
<gene>
    <name evidence="2" type="ORF">TCIL3000_8_6440</name>
</gene>
<dbReference type="VEuPathDB" id="TriTrypDB:TcIL3000_8_6440"/>
<dbReference type="PANTHER" id="PTHR40741">
    <property type="entry name" value="AMASTIN-RELATED"/>
    <property type="match status" value="1"/>
</dbReference>
<evidence type="ECO:0000256" key="1">
    <source>
        <dbReference type="SAM" id="Phobius"/>
    </source>
</evidence>
<keyword evidence="1" id="KW-0812">Transmembrane</keyword>
<proteinExistence type="predicted"/>
<feature type="transmembrane region" description="Helical" evidence="1">
    <location>
        <begin position="142"/>
        <end position="163"/>
    </location>
</feature>
<evidence type="ECO:0008006" key="3">
    <source>
        <dbReference type="Google" id="ProtNLM"/>
    </source>
</evidence>
<dbReference type="AlphaFoldDB" id="G0USQ4"/>
<dbReference type="Pfam" id="PF07344">
    <property type="entry name" value="Amastin"/>
    <property type="match status" value="1"/>
</dbReference>
<dbReference type="PANTHER" id="PTHR40741:SF2">
    <property type="entry name" value="AMASTIN"/>
    <property type="match status" value="1"/>
</dbReference>
<name>G0USQ4_TRYCI</name>
<dbReference type="EMBL" id="HE575321">
    <property type="protein sequence ID" value="CCC92417.1"/>
    <property type="molecule type" value="Genomic_DNA"/>
</dbReference>
<feature type="transmembrane region" description="Helical" evidence="1">
    <location>
        <begin position="110"/>
        <end position="130"/>
    </location>
</feature>
<evidence type="ECO:0000313" key="2">
    <source>
        <dbReference type="EMBL" id="CCC92417.1"/>
    </source>
</evidence>
<reference evidence="2" key="1">
    <citation type="journal article" date="2012" name="Proc. Natl. Acad. Sci. U.S.A.">
        <title>Antigenic diversity is generated by distinct evolutionary mechanisms in African trypanosome species.</title>
        <authorList>
            <person name="Jackson A.P."/>
            <person name="Berry A."/>
            <person name="Aslett M."/>
            <person name="Allison H.C."/>
            <person name="Burton P."/>
            <person name="Vavrova-Anderson J."/>
            <person name="Brown R."/>
            <person name="Browne H."/>
            <person name="Corton N."/>
            <person name="Hauser H."/>
            <person name="Gamble J."/>
            <person name="Gilderthorp R."/>
            <person name="Marcello L."/>
            <person name="McQuillan J."/>
            <person name="Otto T.D."/>
            <person name="Quail M.A."/>
            <person name="Sanders M.J."/>
            <person name="van Tonder A."/>
            <person name="Ginger M.L."/>
            <person name="Field M.C."/>
            <person name="Barry J.D."/>
            <person name="Hertz-Fowler C."/>
            <person name="Berriman M."/>
        </authorList>
    </citation>
    <scope>NUCLEOTIDE SEQUENCE</scope>
    <source>
        <strain evidence="2">IL3000</strain>
    </source>
</reference>
<accession>G0USQ4</accession>
<protein>
    <recommendedName>
        <fullName evidence="3">Amastin</fullName>
    </recommendedName>
</protein>
<keyword evidence="1" id="KW-1133">Transmembrane helix</keyword>
<feature type="transmembrane region" description="Helical" evidence="1">
    <location>
        <begin position="12"/>
        <end position="33"/>
    </location>
</feature>
<organism evidence="2">
    <name type="scientific">Trypanosoma congolense (strain IL3000)</name>
    <dbReference type="NCBI Taxonomy" id="1068625"/>
    <lineage>
        <taxon>Eukaryota</taxon>
        <taxon>Discoba</taxon>
        <taxon>Euglenozoa</taxon>
        <taxon>Kinetoplastea</taxon>
        <taxon>Metakinetoplastina</taxon>
        <taxon>Trypanosomatida</taxon>
        <taxon>Trypanosomatidae</taxon>
        <taxon>Trypanosoma</taxon>
        <taxon>Nannomonas</taxon>
    </lineage>
</organism>
<sequence length="208" mass="22693">MRSIAARATRIVVMTFAVASLVLSLLTLFLPVFETKGEAGGLVTLWMYRLKSAAGAPNNESSDQHDDETDVAASNSGMCDGAAGNSSHSVLYQNYFTCDYGNFHIQVMEGMSIVATVLNFTNFVMSAFFLSSRNFLRGPLVTYFLLASFSTAVVFVILTDWYNTSWCTAQPCLKCMDGVEWRYGLGWILLVASFISSVAGALVAFIAF</sequence>